<dbReference type="PANTHER" id="PTHR30473">
    <property type="entry name" value="PROTEIN PHOH"/>
    <property type="match status" value="1"/>
</dbReference>
<evidence type="ECO:0000256" key="4">
    <source>
        <dbReference type="ARBA" id="ARBA00022741"/>
    </source>
</evidence>
<evidence type="ECO:0000313" key="9">
    <source>
        <dbReference type="EMBL" id="ELP35730.1"/>
    </source>
</evidence>
<comment type="subcellular location">
    <subcellularLocation>
        <location evidence="1">Cytoplasm</location>
    </subcellularLocation>
</comment>
<evidence type="ECO:0000313" key="10">
    <source>
        <dbReference type="Proteomes" id="UP000010959"/>
    </source>
</evidence>
<comment type="caution">
    <text evidence="9">The sequence shown here is derived from an EMBL/GenBank/DDBJ whole genome shotgun (WGS) entry which is preliminary data.</text>
</comment>
<dbReference type="Gene3D" id="3.40.50.300">
    <property type="entry name" value="P-loop containing nucleotide triphosphate hydrolases"/>
    <property type="match status" value="1"/>
</dbReference>
<evidence type="ECO:0000256" key="7">
    <source>
        <dbReference type="SAM" id="MobiDB-lite"/>
    </source>
</evidence>
<feature type="domain" description="PhoH-like protein" evidence="8">
    <location>
        <begin position="109"/>
        <end position="313"/>
    </location>
</feature>
<reference evidence="9 10" key="1">
    <citation type="journal article" date="2013" name="Mar. Genomics">
        <title>Expression of sulfatases in Rhodopirellula baltica and the diversity of sulfatases in the genus Rhodopirellula.</title>
        <authorList>
            <person name="Wegner C.E."/>
            <person name="Richter-Heitmann T."/>
            <person name="Klindworth A."/>
            <person name="Klockow C."/>
            <person name="Richter M."/>
            <person name="Achstetter T."/>
            <person name="Glockner F.O."/>
            <person name="Harder J."/>
        </authorList>
    </citation>
    <scope>NUCLEOTIDE SEQUENCE [LARGE SCALE GENOMIC DNA]</scope>
    <source>
        <strain evidence="9 10">SWK14</strain>
    </source>
</reference>
<dbReference type="Pfam" id="PF02562">
    <property type="entry name" value="PhoH"/>
    <property type="match status" value="1"/>
</dbReference>
<feature type="region of interest" description="Disordered" evidence="7">
    <location>
        <begin position="313"/>
        <end position="376"/>
    </location>
</feature>
<evidence type="ECO:0000256" key="6">
    <source>
        <dbReference type="ARBA" id="ARBA00039970"/>
    </source>
</evidence>
<dbReference type="InterPro" id="IPR003714">
    <property type="entry name" value="PhoH"/>
</dbReference>
<gene>
    <name evidence="9" type="ORF">RBSWK_00440</name>
</gene>
<keyword evidence="5" id="KW-0067">ATP-binding</keyword>
<dbReference type="Proteomes" id="UP000010959">
    <property type="component" value="Unassembled WGS sequence"/>
</dbReference>
<evidence type="ECO:0000256" key="1">
    <source>
        <dbReference type="ARBA" id="ARBA00004496"/>
    </source>
</evidence>
<proteinExistence type="inferred from homology"/>
<keyword evidence="3" id="KW-0963">Cytoplasm</keyword>
<name>L7CPF0_RHOBT</name>
<evidence type="ECO:0000256" key="2">
    <source>
        <dbReference type="ARBA" id="ARBA00010393"/>
    </source>
</evidence>
<sequence length="376" mass="40374">MNEATLSTAGPNEVLTLFGPRDQHVRKLRRLFGVDITHRAGKIRVAGEETGVGAAMRTLEKLRLLCRKKGSLSIGDIETAAAEEGAKIENGRPPTPSGEAINLQNAGRKIAPRTPGQARYVEAIRQNDLTIATGPAGCGKTYLAVATAVEALRNESIKKIVLVRPAVEAGESLGFLPGDLRAKLNPYLRPLLDALGEMVDYDQARALMEQDVIEIVPLAYMRGRTLNDAFIILDEAQNTTVAQMKMFLTRMGERSKMVVSGDATQLDLPRGVRSGLHDAVYRLSSIKGIAQIRLGAADIVRHRLVQQIVAAYEADSEKSDSDGSAMEGSDEGLTEANSGDSETFTQSQDRPSSDSAASSSASEPITNSDSETQPSE</sequence>
<protein>
    <recommendedName>
        <fullName evidence="6">PhoH-like protein</fullName>
    </recommendedName>
</protein>
<evidence type="ECO:0000256" key="5">
    <source>
        <dbReference type="ARBA" id="ARBA00022840"/>
    </source>
</evidence>
<comment type="similarity">
    <text evidence="2">Belongs to the PhoH family.</text>
</comment>
<evidence type="ECO:0000259" key="8">
    <source>
        <dbReference type="Pfam" id="PF02562"/>
    </source>
</evidence>
<dbReference type="FunFam" id="3.40.50.300:FF:000013">
    <property type="entry name" value="PhoH family ATPase"/>
    <property type="match status" value="1"/>
</dbReference>
<accession>L7CPF0</accession>
<dbReference type="AlphaFoldDB" id="L7CPF0"/>
<dbReference type="PANTHER" id="PTHR30473:SF1">
    <property type="entry name" value="PHOH-LIKE PROTEIN"/>
    <property type="match status" value="1"/>
</dbReference>
<feature type="compositionally biased region" description="Polar residues" evidence="7">
    <location>
        <begin position="335"/>
        <end position="350"/>
    </location>
</feature>
<dbReference type="PATRIC" id="fig|993516.3.peg.482"/>
<dbReference type="EMBL" id="AMWG01000008">
    <property type="protein sequence ID" value="ELP35730.1"/>
    <property type="molecule type" value="Genomic_DNA"/>
</dbReference>
<dbReference type="GO" id="GO:0005524">
    <property type="term" value="F:ATP binding"/>
    <property type="evidence" value="ECO:0007669"/>
    <property type="project" value="UniProtKB-KW"/>
</dbReference>
<keyword evidence="4" id="KW-0547">Nucleotide-binding</keyword>
<dbReference type="InterPro" id="IPR027417">
    <property type="entry name" value="P-loop_NTPase"/>
</dbReference>
<dbReference type="SUPFAM" id="SSF52540">
    <property type="entry name" value="P-loop containing nucleoside triphosphate hydrolases"/>
    <property type="match status" value="1"/>
</dbReference>
<dbReference type="GO" id="GO:0005829">
    <property type="term" value="C:cytosol"/>
    <property type="evidence" value="ECO:0007669"/>
    <property type="project" value="TreeGrafter"/>
</dbReference>
<dbReference type="InterPro" id="IPR051451">
    <property type="entry name" value="PhoH2-like"/>
</dbReference>
<evidence type="ECO:0000256" key="3">
    <source>
        <dbReference type="ARBA" id="ARBA00022490"/>
    </source>
</evidence>
<organism evidence="9 10">
    <name type="scientific">Rhodopirellula baltica SWK14</name>
    <dbReference type="NCBI Taxonomy" id="993516"/>
    <lineage>
        <taxon>Bacteria</taxon>
        <taxon>Pseudomonadati</taxon>
        <taxon>Planctomycetota</taxon>
        <taxon>Planctomycetia</taxon>
        <taxon>Pirellulales</taxon>
        <taxon>Pirellulaceae</taxon>
        <taxon>Rhodopirellula</taxon>
    </lineage>
</organism>
<feature type="compositionally biased region" description="Polar residues" evidence="7">
    <location>
        <begin position="363"/>
        <end position="376"/>
    </location>
</feature>
<feature type="compositionally biased region" description="Low complexity" evidence="7">
    <location>
        <begin position="353"/>
        <end position="362"/>
    </location>
</feature>